<evidence type="ECO:0000256" key="1">
    <source>
        <dbReference type="SAM" id="MobiDB-lite"/>
    </source>
</evidence>
<comment type="caution">
    <text evidence="3">The sequence shown here is derived from an EMBL/GenBank/DDBJ whole genome shotgun (WGS) entry which is preliminary data.</text>
</comment>
<dbReference type="AlphaFoldDB" id="A0AA88GH89"/>
<dbReference type="GeneID" id="68102601"/>
<keyword evidence="4" id="KW-1185">Reference proteome</keyword>
<organism evidence="3 4">
    <name type="scientific">Naegleria lovaniensis</name>
    <name type="common">Amoeba</name>
    <dbReference type="NCBI Taxonomy" id="51637"/>
    <lineage>
        <taxon>Eukaryota</taxon>
        <taxon>Discoba</taxon>
        <taxon>Heterolobosea</taxon>
        <taxon>Tetramitia</taxon>
        <taxon>Eutetramitia</taxon>
        <taxon>Vahlkampfiidae</taxon>
        <taxon>Naegleria</taxon>
    </lineage>
</organism>
<keyword evidence="2" id="KW-0812">Transmembrane</keyword>
<feature type="compositionally biased region" description="Polar residues" evidence="1">
    <location>
        <begin position="258"/>
        <end position="276"/>
    </location>
</feature>
<dbReference type="EMBL" id="PYSW02000040">
    <property type="protein sequence ID" value="KAG2375143.1"/>
    <property type="molecule type" value="Genomic_DNA"/>
</dbReference>
<name>A0AA88GH89_NAELO</name>
<reference evidence="3 4" key="1">
    <citation type="journal article" date="2018" name="BMC Genomics">
        <title>The genome of Naegleria lovaniensis, the basis for a comparative approach to unravel pathogenicity factors of the human pathogenic amoeba N. fowleri.</title>
        <authorList>
            <person name="Liechti N."/>
            <person name="Schurch N."/>
            <person name="Bruggmann R."/>
            <person name="Wittwer M."/>
        </authorList>
    </citation>
    <scope>NUCLEOTIDE SEQUENCE [LARGE SCALE GENOMIC DNA]</scope>
    <source>
        <strain evidence="3 4">ATCC 30569</strain>
    </source>
</reference>
<accession>A0AA88GH89</accession>
<feature type="region of interest" description="Disordered" evidence="1">
    <location>
        <begin position="258"/>
        <end position="296"/>
    </location>
</feature>
<dbReference type="Proteomes" id="UP000816034">
    <property type="component" value="Unassembled WGS sequence"/>
</dbReference>
<keyword evidence="2" id="KW-0472">Membrane</keyword>
<evidence type="ECO:0000256" key="2">
    <source>
        <dbReference type="SAM" id="Phobius"/>
    </source>
</evidence>
<feature type="compositionally biased region" description="Low complexity" evidence="1">
    <location>
        <begin position="281"/>
        <end position="296"/>
    </location>
</feature>
<protein>
    <submittedName>
        <fullName evidence="3">Uncharacterized protein</fullName>
    </submittedName>
</protein>
<dbReference type="RefSeq" id="XP_044544317.1">
    <property type="nucleotide sequence ID" value="XM_044685659.1"/>
</dbReference>
<gene>
    <name evidence="3" type="ORF">C9374_010147</name>
</gene>
<evidence type="ECO:0000313" key="4">
    <source>
        <dbReference type="Proteomes" id="UP000816034"/>
    </source>
</evidence>
<keyword evidence="2" id="KW-1133">Transmembrane helix</keyword>
<feature type="transmembrane region" description="Helical" evidence="2">
    <location>
        <begin position="128"/>
        <end position="151"/>
    </location>
</feature>
<feature type="transmembrane region" description="Helical" evidence="2">
    <location>
        <begin position="163"/>
        <end position="187"/>
    </location>
</feature>
<proteinExistence type="predicted"/>
<evidence type="ECO:0000313" key="3">
    <source>
        <dbReference type="EMBL" id="KAG2375143.1"/>
    </source>
</evidence>
<sequence length="296" mass="34296">MMNLSLPLEKTRETNPLFHQTDNHNNHKDSLQNILRGVISTAPRISIDYSQDPFTTRHSRQFHTDDSLHLYHKIEITYLSSLRRNGFNPSYPSHLLSETMVSKKDYSKFIKTLTDIYFMRLSWKVKMIIAGIWLSLSLLALIINLGVGLGILLNRKDDKEIPYWAVCVPAIGLSLIIALIIGFILLIKYLYHIMTRMQQLHQFIDSNRDDFLKIGIELNIVKDNRNGVYIDMQKITNEREDRLIRMFNNKSISKKSGTTPLNVTVTEPTDNTSQDSVQHHSPFYSKSPKSPYMQLE</sequence>